<sequence length="698" mass="78909">MSSGGRPSSDPFVDIEHPAKVSYVNRPFPLDEAPTHWARLKRWGLTYLRITVTWEAIEHTAPGVYDEEYLEYLRLLMQSMTDAGLSAYICLHQDVWSRHTGGSGAPAWTLHAAGLSSSPEILKETGAAYLDGVNHRGADSETETERGLWSTGYSKLACATMNTLFWGGETFAPSLLVNTRTGLPSHLSPLSSDDKEQNIQTFLQGRYLGMFERLVDVVEGVDGVLGFEDYYTEAHLGPAPSPVQGFALGTGHPVKVPVYTRSWPLPSRWTNSVVLNQERKSAWLTASDDAATPGECVWAREGVWAWDENRARPAVLKEGYFSRFPSRPNGWREGMETTEKCVQEEGGKVDFYRDFYWPFVGRWQELVRRKSGEKKMVHVETVPNQLCPDWPENVRPPNLVFSPHWYDLNVLFNKSFGFMSLNVQGLAKGMFFPRAVYFGDAQTKDNYTLQIGNIVRAAHEKLGEVPVVIGETGFPMDMNCGEAFKTGNFRRQERMMDALMTALERNMVAFNLWNYNPENCDEVGDDWNFENFSWFSQRQLDARLRTGAQGAELDQGCRLNRQVARPYALRTAGIPSKLDYQSRTGAFLYQFINPSPDQSTTARSGKDAIPPHTSSCITEIFLPPWLAEASSTGKLVITCSDGTVRVDEAQMRVFWSHEVTSEGFVHEIRIRYKRKTAMEGIRPFWWMLFLVILSILVA</sequence>
<gene>
    <name evidence="1" type="ORF">QFC21_005010</name>
</gene>
<reference evidence="1" key="1">
    <citation type="submission" date="2023-04" db="EMBL/GenBank/DDBJ databases">
        <title>Draft Genome sequencing of Naganishia species isolated from polar environments using Oxford Nanopore Technology.</title>
        <authorList>
            <person name="Leo P."/>
            <person name="Venkateswaran K."/>
        </authorList>
    </citation>
    <scope>NUCLEOTIDE SEQUENCE</scope>
    <source>
        <strain evidence="1">MNA-CCFEE 5423</strain>
    </source>
</reference>
<proteinExistence type="predicted"/>
<dbReference type="Proteomes" id="UP001227268">
    <property type="component" value="Unassembled WGS sequence"/>
</dbReference>
<organism evidence="1 2">
    <name type="scientific">Naganishia friedmannii</name>
    <dbReference type="NCBI Taxonomy" id="89922"/>
    <lineage>
        <taxon>Eukaryota</taxon>
        <taxon>Fungi</taxon>
        <taxon>Dikarya</taxon>
        <taxon>Basidiomycota</taxon>
        <taxon>Agaricomycotina</taxon>
        <taxon>Tremellomycetes</taxon>
        <taxon>Filobasidiales</taxon>
        <taxon>Filobasidiaceae</taxon>
        <taxon>Naganishia</taxon>
    </lineage>
</organism>
<dbReference type="EMBL" id="JASBWT010000018">
    <property type="protein sequence ID" value="KAJ9096740.1"/>
    <property type="molecule type" value="Genomic_DNA"/>
</dbReference>
<evidence type="ECO:0000313" key="1">
    <source>
        <dbReference type="EMBL" id="KAJ9096740.1"/>
    </source>
</evidence>
<accession>A0ACC2VCC8</accession>
<comment type="caution">
    <text evidence="1">The sequence shown here is derived from an EMBL/GenBank/DDBJ whole genome shotgun (WGS) entry which is preliminary data.</text>
</comment>
<name>A0ACC2VCC8_9TREE</name>
<keyword evidence="2" id="KW-1185">Reference proteome</keyword>
<protein>
    <submittedName>
        <fullName evidence="1">Uncharacterized protein</fullName>
    </submittedName>
</protein>
<evidence type="ECO:0000313" key="2">
    <source>
        <dbReference type="Proteomes" id="UP001227268"/>
    </source>
</evidence>